<protein>
    <submittedName>
        <fullName evidence="1">Winged helix-turn-helix DNA-binding</fullName>
    </submittedName>
</protein>
<dbReference type="PRINTS" id="PR00033">
    <property type="entry name" value="HTHASNC"/>
</dbReference>
<evidence type="ECO:0000313" key="1">
    <source>
        <dbReference type="EMBL" id="SMG52230.1"/>
    </source>
</evidence>
<dbReference type="AlphaFoldDB" id="A0A1X7LEX3"/>
<accession>A0A1X7LEX3</accession>
<name>A0A1X7LEX3_9BACL</name>
<gene>
    <name evidence="1" type="ORF">SAMN06295960_3377</name>
</gene>
<proteinExistence type="predicted"/>
<keyword evidence="2" id="KW-1185">Reference proteome</keyword>
<dbReference type="InterPro" id="IPR036388">
    <property type="entry name" value="WH-like_DNA-bd_sf"/>
</dbReference>
<keyword evidence="1" id="KW-0238">DNA-binding</keyword>
<evidence type="ECO:0000313" key="2">
    <source>
        <dbReference type="Proteomes" id="UP000193834"/>
    </source>
</evidence>
<reference evidence="1 2" key="1">
    <citation type="submission" date="2017-04" db="EMBL/GenBank/DDBJ databases">
        <authorList>
            <person name="Afonso C.L."/>
            <person name="Miller P.J."/>
            <person name="Scott M.A."/>
            <person name="Spackman E."/>
            <person name="Goraichik I."/>
            <person name="Dimitrov K.M."/>
            <person name="Suarez D.L."/>
            <person name="Swayne D.E."/>
        </authorList>
    </citation>
    <scope>NUCLEOTIDE SEQUENCE [LARGE SCALE GENOMIC DNA]</scope>
    <source>
        <strain evidence="1 2">11</strain>
    </source>
</reference>
<dbReference type="Gene3D" id="1.10.10.10">
    <property type="entry name" value="Winged helix-like DNA-binding domain superfamily/Winged helix DNA-binding domain"/>
    <property type="match status" value="1"/>
</dbReference>
<dbReference type="Proteomes" id="UP000193834">
    <property type="component" value="Unassembled WGS sequence"/>
</dbReference>
<dbReference type="OrthoDB" id="2612195at2"/>
<dbReference type="SUPFAM" id="SSF46785">
    <property type="entry name" value="Winged helix' DNA-binding domain"/>
    <property type="match status" value="1"/>
</dbReference>
<dbReference type="EMBL" id="FXAZ01000004">
    <property type="protein sequence ID" value="SMG52230.1"/>
    <property type="molecule type" value="Genomic_DNA"/>
</dbReference>
<dbReference type="GO" id="GO:0043565">
    <property type="term" value="F:sequence-specific DNA binding"/>
    <property type="evidence" value="ECO:0007669"/>
    <property type="project" value="InterPro"/>
</dbReference>
<sequence>MAVSLEKQIQNTNYLVESYTQVINLLLEHKDNEGISRISQSEIARKLGASQSAIAKRFSNLIKFGAIKKSGYKNAYTVIYVDLFNFSPLGLLFKLIILLDKNPEIINDYYKQAELLNVSYHDIQIARGYLSFVVT</sequence>
<dbReference type="InterPro" id="IPR000485">
    <property type="entry name" value="AsnC-type_HTH_dom"/>
</dbReference>
<dbReference type="RefSeq" id="WP_085495995.1">
    <property type="nucleotide sequence ID" value="NZ_FXAZ01000004.1"/>
</dbReference>
<dbReference type="Pfam" id="PF13412">
    <property type="entry name" value="HTH_24"/>
    <property type="match status" value="1"/>
</dbReference>
<dbReference type="InterPro" id="IPR036390">
    <property type="entry name" value="WH_DNA-bd_sf"/>
</dbReference>
<organism evidence="1 2">
    <name type="scientific">Paenibacillus aquistagni</name>
    <dbReference type="NCBI Taxonomy" id="1852522"/>
    <lineage>
        <taxon>Bacteria</taxon>
        <taxon>Bacillati</taxon>
        <taxon>Bacillota</taxon>
        <taxon>Bacilli</taxon>
        <taxon>Bacillales</taxon>
        <taxon>Paenibacillaceae</taxon>
        <taxon>Paenibacillus</taxon>
    </lineage>
</organism>